<protein>
    <recommendedName>
        <fullName evidence="2">VOC domain-containing protein</fullName>
    </recommendedName>
</protein>
<dbReference type="GO" id="GO:0004493">
    <property type="term" value="F:methylmalonyl-CoA epimerase activity"/>
    <property type="evidence" value="ECO:0007669"/>
    <property type="project" value="TreeGrafter"/>
</dbReference>
<organism evidence="3 4">
    <name type="scientific">Pseudallescheria apiosperma</name>
    <name type="common">Scedosporium apiospermum</name>
    <dbReference type="NCBI Taxonomy" id="563466"/>
    <lineage>
        <taxon>Eukaryota</taxon>
        <taxon>Fungi</taxon>
        <taxon>Dikarya</taxon>
        <taxon>Ascomycota</taxon>
        <taxon>Pezizomycotina</taxon>
        <taxon>Sordariomycetes</taxon>
        <taxon>Hypocreomycetidae</taxon>
        <taxon>Microascales</taxon>
        <taxon>Microascaceae</taxon>
        <taxon>Scedosporium</taxon>
    </lineage>
</organism>
<dbReference type="VEuPathDB" id="FungiDB:SAPIO_CDS0369"/>
<dbReference type="HOGENOM" id="CLU_052361_0_1_1"/>
<dbReference type="PANTHER" id="PTHR43048">
    <property type="entry name" value="METHYLMALONYL-COA EPIMERASE"/>
    <property type="match status" value="1"/>
</dbReference>
<dbReference type="InterPro" id="IPR029068">
    <property type="entry name" value="Glyas_Bleomycin-R_OHBP_Dase"/>
</dbReference>
<dbReference type="AlphaFoldDB" id="A0A084GGW0"/>
<name>A0A084GGW0_PSEDA</name>
<gene>
    <name evidence="3" type="ORF">SAPIO_CDS0369</name>
</gene>
<evidence type="ECO:0000313" key="4">
    <source>
        <dbReference type="Proteomes" id="UP000028545"/>
    </source>
</evidence>
<dbReference type="RefSeq" id="XP_016646371.1">
    <property type="nucleotide sequence ID" value="XM_016783171.1"/>
</dbReference>
<proteinExistence type="predicted"/>
<dbReference type="Proteomes" id="UP000028545">
    <property type="component" value="Unassembled WGS sequence"/>
</dbReference>
<dbReference type="SUPFAM" id="SSF54593">
    <property type="entry name" value="Glyoxalase/Bleomycin resistance protein/Dihydroxybiphenyl dioxygenase"/>
    <property type="match status" value="1"/>
</dbReference>
<dbReference type="FunFam" id="3.10.180.10:FF:000034">
    <property type="entry name" value="Glyoxalase/Bleomycin resistance protein/Dihydroxybiphenyl dioxygenase"/>
    <property type="match status" value="1"/>
</dbReference>
<feature type="domain" description="VOC" evidence="2">
    <location>
        <begin position="169"/>
        <end position="292"/>
    </location>
</feature>
<sequence length="325" mass="36760">MATNGTNGTKFRRINLVRIAHVYYTHKNIDAAKTFLDDFGFQETLTSGTDTYYRGTGTDPFVYCATAGSEDVFGGAAFVVESREDLDYAAETLPGATPVHEMKEQPGGGFRVTFKDPVDGFPFHLVYGQTPVEESDAGLLQRRFNFPTLKTRPGNEFQRFQKGPAPVHKLGHFGLCVTDFAKAYSFYTTRFNFAPSDLVHDGTGRDITSFLHLDRGEELVDHHCFFIFEGPKYHVHHSSYETYDFDTQLLGHDWLKNKGYKNCWGVGRHIMGSQIFDYWFDPSKFILEHYVDGDLVNSSYKMNRSLAAPGNLHVWGPDVPPGFLE</sequence>
<dbReference type="OMA" id="TMAFIRC"/>
<accession>A0A084GGW0</accession>
<dbReference type="InterPro" id="IPR051785">
    <property type="entry name" value="MMCE/EMCE_epimerase"/>
</dbReference>
<keyword evidence="1" id="KW-0479">Metal-binding</keyword>
<evidence type="ECO:0000256" key="1">
    <source>
        <dbReference type="ARBA" id="ARBA00022723"/>
    </source>
</evidence>
<dbReference type="GO" id="GO:0046872">
    <property type="term" value="F:metal ion binding"/>
    <property type="evidence" value="ECO:0007669"/>
    <property type="project" value="UniProtKB-KW"/>
</dbReference>
<dbReference type="GO" id="GO:0046491">
    <property type="term" value="P:L-methylmalonyl-CoA metabolic process"/>
    <property type="evidence" value="ECO:0007669"/>
    <property type="project" value="TreeGrafter"/>
</dbReference>
<dbReference type="EMBL" id="JOWA01000022">
    <property type="protein sequence ID" value="KEZ46572.1"/>
    <property type="molecule type" value="Genomic_DNA"/>
</dbReference>
<comment type="caution">
    <text evidence="3">The sequence shown here is derived from an EMBL/GenBank/DDBJ whole genome shotgun (WGS) entry which is preliminary data.</text>
</comment>
<dbReference type="KEGG" id="sapo:SAPIO_CDS0369"/>
<reference evidence="3 4" key="1">
    <citation type="journal article" date="2014" name="Genome Announc.">
        <title>Draft genome sequence of the pathogenic fungus Scedosporium apiospermum.</title>
        <authorList>
            <person name="Vandeputte P."/>
            <person name="Ghamrawi S."/>
            <person name="Rechenmann M."/>
            <person name="Iltis A."/>
            <person name="Giraud S."/>
            <person name="Fleury M."/>
            <person name="Thornton C."/>
            <person name="Delhaes L."/>
            <person name="Meyer W."/>
            <person name="Papon N."/>
            <person name="Bouchara J.P."/>
        </authorList>
    </citation>
    <scope>NUCLEOTIDE SEQUENCE [LARGE SCALE GENOMIC DNA]</scope>
    <source>
        <strain evidence="3 4">IHEM 14462</strain>
    </source>
</reference>
<dbReference type="CDD" id="cd07267">
    <property type="entry name" value="THT_Oxygenase_N"/>
    <property type="match status" value="1"/>
</dbReference>
<dbReference type="PANTHER" id="PTHR43048:SF3">
    <property type="entry name" value="METHYLMALONYL-COA EPIMERASE, MITOCHONDRIAL"/>
    <property type="match status" value="1"/>
</dbReference>
<dbReference type="InterPro" id="IPR004360">
    <property type="entry name" value="Glyas_Fos-R_dOase_dom"/>
</dbReference>
<dbReference type="OrthoDB" id="3360610at2759"/>
<dbReference type="GO" id="GO:0005739">
    <property type="term" value="C:mitochondrion"/>
    <property type="evidence" value="ECO:0007669"/>
    <property type="project" value="TreeGrafter"/>
</dbReference>
<dbReference type="Pfam" id="PF00903">
    <property type="entry name" value="Glyoxalase"/>
    <property type="match status" value="1"/>
</dbReference>
<dbReference type="FunFam" id="3.10.180.10:FF:000039">
    <property type="entry name" value="Trihydroxytoluene oxygenase (AFU_orthologue AFUA_8G02470)"/>
    <property type="match status" value="1"/>
</dbReference>
<evidence type="ECO:0000313" key="3">
    <source>
        <dbReference type="EMBL" id="KEZ46572.1"/>
    </source>
</evidence>
<evidence type="ECO:0000259" key="2">
    <source>
        <dbReference type="PROSITE" id="PS51819"/>
    </source>
</evidence>
<dbReference type="Gene3D" id="3.10.180.10">
    <property type="entry name" value="2,3-Dihydroxybiphenyl 1,2-Dioxygenase, domain 1"/>
    <property type="match status" value="2"/>
</dbReference>
<dbReference type="GeneID" id="27718521"/>
<dbReference type="InterPro" id="IPR037523">
    <property type="entry name" value="VOC_core"/>
</dbReference>
<keyword evidence="4" id="KW-1185">Reference proteome</keyword>
<dbReference type="PROSITE" id="PS51819">
    <property type="entry name" value="VOC"/>
    <property type="match status" value="1"/>
</dbReference>